<dbReference type="Pfam" id="PF13401">
    <property type="entry name" value="AAA_22"/>
    <property type="match status" value="1"/>
</dbReference>
<dbReference type="Gene3D" id="3.40.50.300">
    <property type="entry name" value="P-loop containing nucleotide triphosphate hydrolases"/>
    <property type="match status" value="2"/>
</dbReference>
<gene>
    <name evidence="4" type="ORF">LMG24238_03750</name>
</gene>
<name>A0A6J5BE90_9BURK</name>
<evidence type="ECO:0000313" key="5">
    <source>
        <dbReference type="Proteomes" id="UP000494255"/>
    </source>
</evidence>
<dbReference type="InterPro" id="IPR027417">
    <property type="entry name" value="P-loop_NTPase"/>
</dbReference>
<protein>
    <submittedName>
        <fullName evidence="4">Uncharacterized protein</fullName>
    </submittedName>
</protein>
<evidence type="ECO:0000259" key="2">
    <source>
        <dbReference type="Pfam" id="PF13401"/>
    </source>
</evidence>
<dbReference type="InterPro" id="IPR049945">
    <property type="entry name" value="AAA_22"/>
</dbReference>
<dbReference type="InterPro" id="IPR027785">
    <property type="entry name" value="UvrD-like_helicase_C"/>
</dbReference>
<dbReference type="InterPro" id="IPR011528">
    <property type="entry name" value="NERD"/>
</dbReference>
<dbReference type="Pfam" id="PF08378">
    <property type="entry name" value="NERD"/>
    <property type="match status" value="1"/>
</dbReference>
<accession>A0A6J5BE90</accession>
<evidence type="ECO:0000313" key="4">
    <source>
        <dbReference type="EMBL" id="CAB3703065.1"/>
    </source>
</evidence>
<organism evidence="4 5">
    <name type="scientific">Paraburkholderia sediminicola</name>
    <dbReference type="NCBI Taxonomy" id="458836"/>
    <lineage>
        <taxon>Bacteria</taxon>
        <taxon>Pseudomonadati</taxon>
        <taxon>Pseudomonadota</taxon>
        <taxon>Betaproteobacteria</taxon>
        <taxon>Burkholderiales</taxon>
        <taxon>Burkholderiaceae</taxon>
        <taxon>Paraburkholderia</taxon>
    </lineage>
</organism>
<dbReference type="Proteomes" id="UP000494255">
    <property type="component" value="Unassembled WGS sequence"/>
</dbReference>
<feature type="domain" description="UvrD-like helicase C-terminal" evidence="3">
    <location>
        <begin position="492"/>
        <end position="538"/>
    </location>
</feature>
<reference evidence="4 5" key="1">
    <citation type="submission" date="2020-04" db="EMBL/GenBank/DDBJ databases">
        <authorList>
            <person name="De Canck E."/>
        </authorList>
    </citation>
    <scope>NUCLEOTIDE SEQUENCE [LARGE SCALE GENOMIC DNA]</scope>
    <source>
        <strain evidence="4 5">LMG 24238</strain>
    </source>
</reference>
<proteinExistence type="predicted"/>
<dbReference type="GO" id="GO:0016887">
    <property type="term" value="F:ATP hydrolysis activity"/>
    <property type="evidence" value="ECO:0007669"/>
    <property type="project" value="InterPro"/>
</dbReference>
<evidence type="ECO:0000259" key="3">
    <source>
        <dbReference type="Pfam" id="PF13538"/>
    </source>
</evidence>
<dbReference type="SUPFAM" id="SSF52540">
    <property type="entry name" value="P-loop containing nucleoside triphosphate hydrolases"/>
    <property type="match status" value="1"/>
</dbReference>
<evidence type="ECO:0000259" key="1">
    <source>
        <dbReference type="Pfam" id="PF08378"/>
    </source>
</evidence>
<dbReference type="Pfam" id="PF13538">
    <property type="entry name" value="UvrD_C_2"/>
    <property type="match status" value="1"/>
</dbReference>
<sequence>MARIVPDDWKSLAATGAAARERETLALLEEALPDGYTVYHGVHWTRLNQNFSVFGEADFVIVSPAGRVMIVEQKTGFLRETPKGLVKVYLQTERNVAIALAHTVETLHRRFTAAFGAGTYFIEELLYCPDHIVKDAAIAGVNPARIVDATRKDRLAAIIREALPADEARLACAPKIHHFLADELSLTPDASALVGQAGTLVTRLAGGLATWARRLEFSPFRLRVIGTAGSGKTQLAVQVMKDAAARGQRPLYVCFNRPLADHIARVAPPEAKVANYHQLCDWIARDAGREPDFQSGDVFRQLETTFAETPIDARWQFDVLIVDEGQDFQQPWVAALERLLRPGAAWWWLEDPLQNLYMREPVELHGWTTLKETTNYRSPRDILDYVRDVVGASVPVAAGLASGSPFDGSDISLSVYDEANAAEGSIEATKRAITQALSLGFRKQDIAVLSFRGREGSAMTAQDHLGPHRLRSFTGKYDLFGNPEYREGDVLFESIYRFKGQSAPCVILTEVDFELFDERIARKLFVGATRATLKLIIVASQRAARHLHLRDGREGKELRETKELREAKEA</sequence>
<dbReference type="EMBL" id="CADIKC010000004">
    <property type="protein sequence ID" value="CAB3703065.1"/>
    <property type="molecule type" value="Genomic_DNA"/>
</dbReference>
<dbReference type="RefSeq" id="WP_175051742.1">
    <property type="nucleotide sequence ID" value="NZ_CADIKC010000004.1"/>
</dbReference>
<dbReference type="GeneID" id="97042363"/>
<keyword evidence="5" id="KW-1185">Reference proteome</keyword>
<dbReference type="AlphaFoldDB" id="A0A6J5BE90"/>
<feature type="domain" description="NERD" evidence="1">
    <location>
        <begin position="18"/>
        <end position="81"/>
    </location>
</feature>
<feature type="domain" description="ORC1/DEAH AAA+ ATPase" evidence="2">
    <location>
        <begin position="224"/>
        <end position="341"/>
    </location>
</feature>